<dbReference type="GO" id="GO:0031418">
    <property type="term" value="F:L-ascorbic acid binding"/>
    <property type="evidence" value="ECO:0007669"/>
    <property type="project" value="UniProtKB-KW"/>
</dbReference>
<evidence type="ECO:0000313" key="9">
    <source>
        <dbReference type="Proteomes" id="UP001206925"/>
    </source>
</evidence>
<organism evidence="8 9">
    <name type="scientific">Ambrosia artemisiifolia</name>
    <name type="common">Common ragweed</name>
    <dbReference type="NCBI Taxonomy" id="4212"/>
    <lineage>
        <taxon>Eukaryota</taxon>
        <taxon>Viridiplantae</taxon>
        <taxon>Streptophyta</taxon>
        <taxon>Embryophyta</taxon>
        <taxon>Tracheophyta</taxon>
        <taxon>Spermatophyta</taxon>
        <taxon>Magnoliopsida</taxon>
        <taxon>eudicotyledons</taxon>
        <taxon>Gunneridae</taxon>
        <taxon>Pentapetalae</taxon>
        <taxon>asterids</taxon>
        <taxon>campanulids</taxon>
        <taxon>Asterales</taxon>
        <taxon>Asteraceae</taxon>
        <taxon>Asteroideae</taxon>
        <taxon>Heliantheae alliance</taxon>
        <taxon>Heliantheae</taxon>
        <taxon>Ambrosia</taxon>
    </lineage>
</organism>
<gene>
    <name evidence="8" type="ORF">M8C21_001721</name>
</gene>
<keyword evidence="5 6" id="KW-0408">Iron</keyword>
<keyword evidence="2 6" id="KW-0479">Metal-binding</keyword>
<dbReference type="SUPFAM" id="SSF51197">
    <property type="entry name" value="Clavaminate synthase-like"/>
    <property type="match status" value="2"/>
</dbReference>
<accession>A0AAD5CME9</accession>
<keyword evidence="4 6" id="KW-0560">Oxidoreductase</keyword>
<dbReference type="EMBL" id="JAMZMK010007492">
    <property type="protein sequence ID" value="KAI7744593.1"/>
    <property type="molecule type" value="Genomic_DNA"/>
</dbReference>
<evidence type="ECO:0000256" key="1">
    <source>
        <dbReference type="ARBA" id="ARBA00008056"/>
    </source>
</evidence>
<name>A0AAD5CME9_AMBAR</name>
<dbReference type="GO" id="GO:0046872">
    <property type="term" value="F:metal ion binding"/>
    <property type="evidence" value="ECO:0007669"/>
    <property type="project" value="UniProtKB-KW"/>
</dbReference>
<reference evidence="8" key="1">
    <citation type="submission" date="2022-06" db="EMBL/GenBank/DDBJ databases">
        <title>Uncovering the hologenomic basis of an extraordinary plant invasion.</title>
        <authorList>
            <person name="Bieker V.C."/>
            <person name="Martin M.D."/>
            <person name="Gilbert T."/>
            <person name="Hodgins K."/>
            <person name="Battlay P."/>
            <person name="Petersen B."/>
            <person name="Wilson J."/>
        </authorList>
    </citation>
    <scope>NUCLEOTIDE SEQUENCE</scope>
    <source>
        <strain evidence="8">AA19_3_7</strain>
        <tissue evidence="8">Leaf</tissue>
    </source>
</reference>
<feature type="non-terminal residue" evidence="8">
    <location>
        <position position="1"/>
    </location>
</feature>
<comment type="similarity">
    <text evidence="1 6">Belongs to the iron/ascorbate-dependent oxidoreductase family.</text>
</comment>
<comment type="caution">
    <text evidence="8">The sequence shown here is derived from an EMBL/GenBank/DDBJ whole genome shotgun (WGS) entry which is preliminary data.</text>
</comment>
<keyword evidence="3" id="KW-0847">Vitamin C</keyword>
<protein>
    <recommendedName>
        <fullName evidence="7">Fe2OG dioxygenase domain-containing protein</fullName>
    </recommendedName>
</protein>
<feature type="domain" description="Fe2OG dioxygenase" evidence="7">
    <location>
        <begin position="92"/>
        <end position="223"/>
    </location>
</feature>
<evidence type="ECO:0000313" key="8">
    <source>
        <dbReference type="EMBL" id="KAI7744593.1"/>
    </source>
</evidence>
<dbReference type="Pfam" id="PF03171">
    <property type="entry name" value="2OG-FeII_Oxy"/>
    <property type="match status" value="2"/>
</dbReference>
<keyword evidence="9" id="KW-1185">Reference proteome</keyword>
<dbReference type="InterPro" id="IPR026992">
    <property type="entry name" value="DIOX_N"/>
</dbReference>
<dbReference type="Proteomes" id="UP001206925">
    <property type="component" value="Unassembled WGS sequence"/>
</dbReference>
<evidence type="ECO:0000256" key="3">
    <source>
        <dbReference type="ARBA" id="ARBA00022896"/>
    </source>
</evidence>
<dbReference type="GO" id="GO:0051213">
    <property type="term" value="F:dioxygenase activity"/>
    <property type="evidence" value="ECO:0007669"/>
    <property type="project" value="UniProtKB-ARBA"/>
</dbReference>
<dbReference type="InterPro" id="IPR044861">
    <property type="entry name" value="IPNS-like_FE2OG_OXY"/>
</dbReference>
<dbReference type="FunFam" id="2.60.120.330:FF:000005">
    <property type="entry name" value="1-aminocyclopropane-1-carboxylate oxidase homolog 1"/>
    <property type="match status" value="1"/>
</dbReference>
<proteinExistence type="inferred from homology"/>
<dbReference type="Pfam" id="PF14226">
    <property type="entry name" value="DIOX_N"/>
    <property type="match status" value="1"/>
</dbReference>
<evidence type="ECO:0000256" key="2">
    <source>
        <dbReference type="ARBA" id="ARBA00022723"/>
    </source>
</evidence>
<dbReference type="PANTHER" id="PTHR10209:SF859">
    <property type="entry name" value="OS03G0690500 PROTEIN"/>
    <property type="match status" value="1"/>
</dbReference>
<sequence length="439" mass="48339">NKSLHTLIITNMTSTPLTIASYDRATELKAFDQTKTGVQGLADAGIRHVPLIFINQPETIPKATTYVELPVIDLGCPNRASIVESICAASENFGFFQVVNHGIPLSVMHEALQGPDLTMGATKHTDDSFLTVLLQDEIGGLQILHQNQWIDVPPTPGALVINIGDLIRAASENFGFFQVVNRGIPLSVMHEALQGVRKFHLQDVEFKKRFYTRDASNTVVYNSNIDLYSSPAANWRDTFFSVMAPSPPKAEELPEVCRDIQIEYSNQVLKLGGVLFRLISEGLGLEPNHLGDLDCDKGLTFVGHCYPACPQPDLTMGATKHTDDSFLTVLLQDEIGGLQILHQNQWIDVPPTPGALLISNDKLKSVEHRVVANEKGPRVSVGCFFTTALAASTEVYGPIKELVSDENPPRYRETTVHDYAQYSLSKGLDGVPRLLHFKI</sequence>
<dbReference type="Gene3D" id="2.60.120.330">
    <property type="entry name" value="B-lactam Antibiotic, Isopenicillin N Synthase, Chain"/>
    <property type="match status" value="3"/>
</dbReference>
<evidence type="ECO:0000256" key="5">
    <source>
        <dbReference type="ARBA" id="ARBA00023004"/>
    </source>
</evidence>
<evidence type="ECO:0000259" key="7">
    <source>
        <dbReference type="PROSITE" id="PS51471"/>
    </source>
</evidence>
<feature type="domain" description="Fe2OG dioxygenase" evidence="7">
    <location>
        <begin position="297"/>
        <end position="388"/>
    </location>
</feature>
<dbReference type="GO" id="GO:0016705">
    <property type="term" value="F:oxidoreductase activity, acting on paired donors, with incorporation or reduction of molecular oxygen"/>
    <property type="evidence" value="ECO:0007669"/>
    <property type="project" value="UniProtKB-ARBA"/>
</dbReference>
<dbReference type="PROSITE" id="PS51471">
    <property type="entry name" value="FE2OG_OXY"/>
    <property type="match status" value="2"/>
</dbReference>
<dbReference type="PANTHER" id="PTHR10209">
    <property type="entry name" value="OXIDOREDUCTASE, 2OG-FE II OXYGENASE FAMILY PROTEIN"/>
    <property type="match status" value="1"/>
</dbReference>
<dbReference type="InterPro" id="IPR005123">
    <property type="entry name" value="Oxoglu/Fe-dep_dioxygenase_dom"/>
</dbReference>
<evidence type="ECO:0000256" key="6">
    <source>
        <dbReference type="RuleBase" id="RU003682"/>
    </source>
</evidence>
<dbReference type="InterPro" id="IPR027443">
    <property type="entry name" value="IPNS-like_sf"/>
</dbReference>
<dbReference type="AlphaFoldDB" id="A0AAD5CME9"/>
<evidence type="ECO:0000256" key="4">
    <source>
        <dbReference type="ARBA" id="ARBA00023002"/>
    </source>
</evidence>